<keyword evidence="1" id="KW-0472">Membrane</keyword>
<feature type="signal peptide" evidence="2">
    <location>
        <begin position="1"/>
        <end position="33"/>
    </location>
</feature>
<dbReference type="Proteomes" id="UP001595698">
    <property type="component" value="Unassembled WGS sequence"/>
</dbReference>
<keyword evidence="4" id="KW-1185">Reference proteome</keyword>
<evidence type="ECO:0000313" key="3">
    <source>
        <dbReference type="EMBL" id="MFC3984264.1"/>
    </source>
</evidence>
<feature type="chain" id="PRO_5047460340" description="YtkA-like domain-containing protein" evidence="2">
    <location>
        <begin position="34"/>
        <end position="184"/>
    </location>
</feature>
<keyword evidence="2" id="KW-0732">Signal</keyword>
<evidence type="ECO:0008006" key="5">
    <source>
        <dbReference type="Google" id="ProtNLM"/>
    </source>
</evidence>
<evidence type="ECO:0000256" key="2">
    <source>
        <dbReference type="SAM" id="SignalP"/>
    </source>
</evidence>
<name>A0ABV8F7Q7_9ACTN</name>
<keyword evidence="1" id="KW-1133">Transmembrane helix</keyword>
<feature type="transmembrane region" description="Helical" evidence="1">
    <location>
        <begin position="152"/>
        <end position="173"/>
    </location>
</feature>
<evidence type="ECO:0000313" key="4">
    <source>
        <dbReference type="Proteomes" id="UP001595698"/>
    </source>
</evidence>
<protein>
    <recommendedName>
        <fullName evidence="5">YtkA-like domain-containing protein</fullName>
    </recommendedName>
</protein>
<gene>
    <name evidence="3" type="ORF">ACFOYY_29295</name>
</gene>
<comment type="caution">
    <text evidence="3">The sequence shown here is derived from an EMBL/GenBank/DDBJ whole genome shotgun (WGS) entry which is preliminary data.</text>
</comment>
<evidence type="ECO:0000256" key="1">
    <source>
        <dbReference type="SAM" id="Phobius"/>
    </source>
</evidence>
<accession>A0ABV8F7Q7</accession>
<reference evidence="4" key="1">
    <citation type="journal article" date="2019" name="Int. J. Syst. Evol. Microbiol.">
        <title>The Global Catalogue of Microorganisms (GCM) 10K type strain sequencing project: providing services to taxonomists for standard genome sequencing and annotation.</title>
        <authorList>
            <consortium name="The Broad Institute Genomics Platform"/>
            <consortium name="The Broad Institute Genome Sequencing Center for Infectious Disease"/>
            <person name="Wu L."/>
            <person name="Ma J."/>
        </authorList>
    </citation>
    <scope>NUCLEOTIDE SEQUENCE [LARGE SCALE GENOMIC DNA]</scope>
    <source>
        <strain evidence="4">TBRC 7912</strain>
    </source>
</reference>
<dbReference type="RefSeq" id="WP_352015533.1">
    <property type="nucleotide sequence ID" value="NZ_JBHSBC010000032.1"/>
</dbReference>
<sequence length="184" mass="19600">MSPLGSLSGSRRAVAAVLAATGLVLASATPALAYPPVETVHTERIQAGPYGVTVGFSTWPLRAMQSLDFTFTPDDGIGGKHGTITMAGPGGQKHRSRLAKHPRKREVWGMDTLALPREGTWRFSLAVEGPSGRGEGVMKDLQVLPQPGPPMALSWSVGTVPLWVLIGLLAVAWRRTRMVVAEQV</sequence>
<dbReference type="EMBL" id="JBHSBC010000032">
    <property type="protein sequence ID" value="MFC3984264.1"/>
    <property type="molecule type" value="Genomic_DNA"/>
</dbReference>
<proteinExistence type="predicted"/>
<keyword evidence="1" id="KW-0812">Transmembrane</keyword>
<organism evidence="3 4">
    <name type="scientific">Streptosporangium jomthongense</name>
    <dbReference type="NCBI Taxonomy" id="1193683"/>
    <lineage>
        <taxon>Bacteria</taxon>
        <taxon>Bacillati</taxon>
        <taxon>Actinomycetota</taxon>
        <taxon>Actinomycetes</taxon>
        <taxon>Streptosporangiales</taxon>
        <taxon>Streptosporangiaceae</taxon>
        <taxon>Streptosporangium</taxon>
    </lineage>
</organism>